<reference evidence="1 2" key="1">
    <citation type="submission" date="2019-01" db="EMBL/GenBank/DDBJ databases">
        <authorList>
            <person name="Chen W.-M."/>
        </authorList>
    </citation>
    <scope>NUCLEOTIDE SEQUENCE [LARGE SCALE GENOMIC DNA]</scope>
    <source>
        <strain evidence="1 2">TLA-22</strain>
    </source>
</reference>
<protein>
    <submittedName>
        <fullName evidence="1">Diguanylate cyclase</fullName>
    </submittedName>
</protein>
<dbReference type="SUPFAM" id="SSF55785">
    <property type="entry name" value="PYP-like sensor domain (PAS domain)"/>
    <property type="match status" value="1"/>
</dbReference>
<dbReference type="RefSeq" id="WP_127689199.1">
    <property type="nucleotide sequence ID" value="NZ_RZUL01000001.1"/>
</dbReference>
<gene>
    <name evidence="1" type="ORF">ENE74_03365</name>
</gene>
<dbReference type="Gene3D" id="3.30.450.20">
    <property type="entry name" value="PAS domain"/>
    <property type="match status" value="1"/>
</dbReference>
<keyword evidence="2" id="KW-1185">Reference proteome</keyword>
<evidence type="ECO:0000313" key="2">
    <source>
        <dbReference type="Proteomes" id="UP000282977"/>
    </source>
</evidence>
<sequence>MRPVEPLPLHHSWPLSAIDDRLPGLPADGTAMPDGDALAAQGIGLWHCDLLTERLTWTAGVYDIFGLMRDDVVTRPHAVSLYAPDSRLAMERLRAHAIRHRRGFTIDVDIDPAGASRRAMRLTAVPVLGPGGVIALRGMKRLLPSLPCRSGRRDAALLPTTD</sequence>
<dbReference type="InterPro" id="IPR035965">
    <property type="entry name" value="PAS-like_dom_sf"/>
</dbReference>
<comment type="caution">
    <text evidence="1">The sequence shown here is derived from an EMBL/GenBank/DDBJ whole genome shotgun (WGS) entry which is preliminary data.</text>
</comment>
<dbReference type="AlphaFoldDB" id="A0A437JCL7"/>
<name>A0A437JCL7_9SPHN</name>
<dbReference type="Proteomes" id="UP000282977">
    <property type="component" value="Unassembled WGS sequence"/>
</dbReference>
<dbReference type="OrthoDB" id="9812260at2"/>
<dbReference type="EMBL" id="RZUL01000001">
    <property type="protein sequence ID" value="RVT43659.1"/>
    <property type="molecule type" value="Genomic_DNA"/>
</dbReference>
<accession>A0A437JCL7</accession>
<evidence type="ECO:0000313" key="1">
    <source>
        <dbReference type="EMBL" id="RVT43659.1"/>
    </source>
</evidence>
<proteinExistence type="predicted"/>
<organism evidence="1 2">
    <name type="scientific">Sphingobium algorifonticola</name>
    <dbReference type="NCBI Taxonomy" id="2008318"/>
    <lineage>
        <taxon>Bacteria</taxon>
        <taxon>Pseudomonadati</taxon>
        <taxon>Pseudomonadota</taxon>
        <taxon>Alphaproteobacteria</taxon>
        <taxon>Sphingomonadales</taxon>
        <taxon>Sphingomonadaceae</taxon>
        <taxon>Sphingobium</taxon>
    </lineage>
</organism>